<reference evidence="4" key="1">
    <citation type="journal article" date="2019" name="Int. J. Syst. Evol. Microbiol.">
        <title>The Global Catalogue of Microorganisms (GCM) 10K type strain sequencing project: providing services to taxonomists for standard genome sequencing and annotation.</title>
        <authorList>
            <consortium name="The Broad Institute Genomics Platform"/>
            <consortium name="The Broad Institute Genome Sequencing Center for Infectious Disease"/>
            <person name="Wu L."/>
            <person name="Ma J."/>
        </authorList>
    </citation>
    <scope>NUCLEOTIDE SEQUENCE [LARGE SCALE GENOMIC DNA]</scope>
    <source>
        <strain evidence="4">KCTC 13128</strain>
    </source>
</reference>
<feature type="signal peptide" evidence="2">
    <location>
        <begin position="1"/>
        <end position="24"/>
    </location>
</feature>
<evidence type="ECO:0000313" key="4">
    <source>
        <dbReference type="Proteomes" id="UP001595279"/>
    </source>
</evidence>
<dbReference type="EMBL" id="JBHRSA010000053">
    <property type="protein sequence ID" value="MFC3041508.1"/>
    <property type="molecule type" value="Genomic_DNA"/>
</dbReference>
<organism evidence="3 4">
    <name type="scientific">Virgibacillus xinjiangensis</name>
    <dbReference type="NCBI Taxonomy" id="393090"/>
    <lineage>
        <taxon>Bacteria</taxon>
        <taxon>Bacillati</taxon>
        <taxon>Bacillota</taxon>
        <taxon>Bacilli</taxon>
        <taxon>Bacillales</taxon>
        <taxon>Bacillaceae</taxon>
        <taxon>Virgibacillus</taxon>
    </lineage>
</organism>
<dbReference type="Proteomes" id="UP001595279">
    <property type="component" value="Unassembled WGS sequence"/>
</dbReference>
<feature type="compositionally biased region" description="Acidic residues" evidence="1">
    <location>
        <begin position="22"/>
        <end position="95"/>
    </location>
</feature>
<keyword evidence="2" id="KW-0732">Signal</keyword>
<keyword evidence="4" id="KW-1185">Reference proteome</keyword>
<feature type="chain" id="PRO_5046162624" evidence="2">
    <location>
        <begin position="25"/>
        <end position="172"/>
    </location>
</feature>
<proteinExistence type="predicted"/>
<name>A0ABV7CZH7_9BACI</name>
<dbReference type="PROSITE" id="PS51257">
    <property type="entry name" value="PROKAR_LIPOPROTEIN"/>
    <property type="match status" value="1"/>
</dbReference>
<accession>A0ABV7CZH7</accession>
<evidence type="ECO:0000313" key="3">
    <source>
        <dbReference type="EMBL" id="MFC3041508.1"/>
    </source>
</evidence>
<feature type="region of interest" description="Disordered" evidence="1">
    <location>
        <begin position="20"/>
        <end position="122"/>
    </location>
</feature>
<feature type="compositionally biased region" description="Basic and acidic residues" evidence="1">
    <location>
        <begin position="96"/>
        <end position="109"/>
    </location>
</feature>
<sequence>MKKLLILAFLVPMLLAACSNDEPADEPTDTDQEETTENGQEEETAGENEEEPADETTDESDQAGEDNEAADEGGTAEEAPEEEADDTEGTEDGSTEEQKNNEAREREEVTFQGLADSHSMEVQTAEGDVKVVSFSPDDYELLGELSPGTTISYELTETEDGMVYAENVEVVE</sequence>
<dbReference type="RefSeq" id="WP_390274175.1">
    <property type="nucleotide sequence ID" value="NZ_JBHRSA010000053.1"/>
</dbReference>
<evidence type="ECO:0000256" key="1">
    <source>
        <dbReference type="SAM" id="MobiDB-lite"/>
    </source>
</evidence>
<gene>
    <name evidence="3" type="ORF">ACFOGI_14770</name>
</gene>
<comment type="caution">
    <text evidence="3">The sequence shown here is derived from an EMBL/GenBank/DDBJ whole genome shotgun (WGS) entry which is preliminary data.</text>
</comment>
<protein>
    <submittedName>
        <fullName evidence="3">Uncharacterized protein</fullName>
    </submittedName>
</protein>
<evidence type="ECO:0000256" key="2">
    <source>
        <dbReference type="SAM" id="SignalP"/>
    </source>
</evidence>